<dbReference type="InterPro" id="IPR043502">
    <property type="entry name" value="DNA/RNA_pol_sf"/>
</dbReference>
<comment type="similarity">
    <text evidence="8">Belongs to the bacterial reverse transcriptase family.</text>
</comment>
<gene>
    <name evidence="11" type="ORF">IC779_18595</name>
</gene>
<evidence type="ECO:0000256" key="7">
    <source>
        <dbReference type="ARBA" id="ARBA00023118"/>
    </source>
</evidence>
<dbReference type="GO" id="GO:0051607">
    <property type="term" value="P:defense response to virus"/>
    <property type="evidence" value="ECO:0007669"/>
    <property type="project" value="UniProtKB-KW"/>
</dbReference>
<evidence type="ECO:0000256" key="5">
    <source>
        <dbReference type="ARBA" id="ARBA00022842"/>
    </source>
</evidence>
<keyword evidence="5" id="KW-0460">Magnesium</keyword>
<evidence type="ECO:0000256" key="3">
    <source>
        <dbReference type="ARBA" id="ARBA00022695"/>
    </source>
</evidence>
<accession>A0A7H2YMF0</accession>
<dbReference type="NCBIfam" id="NF038233">
    <property type="entry name" value="retron_St85_RT"/>
    <property type="match status" value="1"/>
</dbReference>
<evidence type="ECO:0000313" key="12">
    <source>
        <dbReference type="Proteomes" id="UP000516672"/>
    </source>
</evidence>
<dbReference type="PANTHER" id="PTHR34047:SF7">
    <property type="entry name" value="RNA-DIRECTED DNA POLYMERASE"/>
    <property type="match status" value="1"/>
</dbReference>
<dbReference type="GO" id="GO:0003964">
    <property type="term" value="F:RNA-directed DNA polymerase activity"/>
    <property type="evidence" value="ECO:0007669"/>
    <property type="project" value="UniProtKB-KW"/>
</dbReference>
<dbReference type="GO" id="GO:0003723">
    <property type="term" value="F:RNA binding"/>
    <property type="evidence" value="ECO:0007669"/>
    <property type="project" value="InterPro"/>
</dbReference>
<evidence type="ECO:0000256" key="8">
    <source>
        <dbReference type="ARBA" id="ARBA00034120"/>
    </source>
</evidence>
<sequence length="312" mass="36094">MNIDIKRHLRNNLFISDLEIFELSKTCPHRYKVYEINKKNGGTRTIAHPSKELKYIQTLIINVLKTQLPIHRCAFAYVAGKNIKENALLHVKNPYVLKMDFKDFFPSITPGLFFNECEKHSLYLSKEDQQLIANFLFWKKKRAHKLILSIGAPSSPFISNFIMYSFDVVVNEYCSEKGIIYSRYADDLTFSTKQAGLLSHLPKIVSEKLNSLYKKSIRINSEKTTFVSKAHSRKVTGLILTNQNNVSIGRTKKRNISAMVHQYKIGKIIDKKEIEKLIGLVNFAVYIEPDFLNFLIKKYGKDTISKIYKIDT</sequence>
<dbReference type="PANTHER" id="PTHR34047">
    <property type="entry name" value="NUCLEAR INTRON MATURASE 1, MITOCHONDRIAL-RELATED"/>
    <property type="match status" value="1"/>
</dbReference>
<dbReference type="GO" id="GO:0046872">
    <property type="term" value="F:metal ion binding"/>
    <property type="evidence" value="ECO:0007669"/>
    <property type="project" value="UniProtKB-KW"/>
</dbReference>
<dbReference type="InterPro" id="IPR000477">
    <property type="entry name" value="RT_dom"/>
</dbReference>
<dbReference type="Proteomes" id="UP000516672">
    <property type="component" value="Chromosome"/>
</dbReference>
<dbReference type="CDD" id="cd03487">
    <property type="entry name" value="RT_Bac_retron_II"/>
    <property type="match status" value="1"/>
</dbReference>
<keyword evidence="7" id="KW-0051">Antiviral defense</keyword>
<evidence type="ECO:0000256" key="4">
    <source>
        <dbReference type="ARBA" id="ARBA00022723"/>
    </source>
</evidence>
<dbReference type="Pfam" id="PF00078">
    <property type="entry name" value="RVT_1"/>
    <property type="match status" value="1"/>
</dbReference>
<feature type="domain" description="Reverse transcriptase" evidence="10">
    <location>
        <begin position="17"/>
        <end position="240"/>
    </location>
</feature>
<dbReference type="EC" id="2.7.7.49" evidence="1"/>
<keyword evidence="6 11" id="KW-0695">RNA-directed DNA polymerase</keyword>
<reference evidence="11 12" key="1">
    <citation type="submission" date="2020-09" db="EMBL/GenBank/DDBJ databases">
        <authorList>
            <person name="Chen F.-J."/>
            <person name="Lee Y.-T."/>
        </authorList>
    </citation>
    <scope>NUCLEOTIDE SEQUENCE [LARGE SCALE GENOMIC DNA]</scope>
    <source>
        <strain evidence="11 12">AS42</strain>
    </source>
</reference>
<dbReference type="InterPro" id="IPR000123">
    <property type="entry name" value="Reverse_transcriptase_msDNA"/>
</dbReference>
<evidence type="ECO:0000256" key="9">
    <source>
        <dbReference type="ARBA" id="ARBA00048173"/>
    </source>
</evidence>
<keyword evidence="2" id="KW-0808">Transferase</keyword>
<name>A0A7H2YMF0_9GAMM</name>
<dbReference type="PRINTS" id="PR00866">
    <property type="entry name" value="RNADNAPOLMS"/>
</dbReference>
<dbReference type="EMBL" id="CP061828">
    <property type="protein sequence ID" value="QOD72991.1"/>
    <property type="molecule type" value="Genomic_DNA"/>
</dbReference>
<evidence type="ECO:0000256" key="1">
    <source>
        <dbReference type="ARBA" id="ARBA00012493"/>
    </source>
</evidence>
<evidence type="ECO:0000313" key="11">
    <source>
        <dbReference type="EMBL" id="QOD72991.1"/>
    </source>
</evidence>
<dbReference type="PROSITE" id="PS50878">
    <property type="entry name" value="RT_POL"/>
    <property type="match status" value="1"/>
</dbReference>
<keyword evidence="3" id="KW-0548">Nucleotidyltransferase</keyword>
<dbReference type="AlphaFoldDB" id="A0A7H2YMF0"/>
<evidence type="ECO:0000259" key="10">
    <source>
        <dbReference type="PROSITE" id="PS50878"/>
    </source>
</evidence>
<evidence type="ECO:0000256" key="2">
    <source>
        <dbReference type="ARBA" id="ARBA00022679"/>
    </source>
</evidence>
<dbReference type="RefSeq" id="WP_151792188.1">
    <property type="nucleotide sequence ID" value="NZ_BKOK01000002.1"/>
</dbReference>
<keyword evidence="4" id="KW-0479">Metal-binding</keyword>
<protein>
    <recommendedName>
        <fullName evidence="1">RNA-directed DNA polymerase</fullName>
        <ecNumber evidence="1">2.7.7.49</ecNumber>
    </recommendedName>
</protein>
<evidence type="ECO:0000256" key="6">
    <source>
        <dbReference type="ARBA" id="ARBA00022918"/>
    </source>
</evidence>
<reference evidence="12" key="2">
    <citation type="submission" date="2020-10" db="EMBL/GenBank/DDBJ databases">
        <title>Clinical and molecular characterization of Acinetobacter seifertii in Taiwan.</title>
        <authorList>
            <person name="Li L.-H."/>
            <person name="Yang Y.-S."/>
            <person name="Sun J.-R."/>
            <person name="Huang T.-W."/>
            <person name="Huang W.-C."/>
            <person name="Wang Y.-C."/>
            <person name="Kuo T.-H."/>
            <person name="Kuo S.-C."/>
            <person name="Chen T.-L."/>
        </authorList>
    </citation>
    <scope>NUCLEOTIDE SEQUENCE [LARGE SCALE GENOMIC DNA]</scope>
    <source>
        <strain evidence="12">AS42</strain>
    </source>
</reference>
<proteinExistence type="inferred from homology"/>
<comment type="catalytic activity">
    <reaction evidence="9">
        <text>DNA(n) + a 2'-deoxyribonucleoside 5'-triphosphate = DNA(n+1) + diphosphate</text>
        <dbReference type="Rhea" id="RHEA:22508"/>
        <dbReference type="Rhea" id="RHEA-COMP:17339"/>
        <dbReference type="Rhea" id="RHEA-COMP:17340"/>
        <dbReference type="ChEBI" id="CHEBI:33019"/>
        <dbReference type="ChEBI" id="CHEBI:61560"/>
        <dbReference type="ChEBI" id="CHEBI:173112"/>
        <dbReference type="EC" id="2.7.7.49"/>
    </reaction>
</comment>
<organism evidence="11 12">
    <name type="scientific">Acinetobacter seifertii</name>
    <dbReference type="NCBI Taxonomy" id="1530123"/>
    <lineage>
        <taxon>Bacteria</taxon>
        <taxon>Pseudomonadati</taxon>
        <taxon>Pseudomonadota</taxon>
        <taxon>Gammaproteobacteria</taxon>
        <taxon>Moraxellales</taxon>
        <taxon>Moraxellaceae</taxon>
        <taxon>Acinetobacter</taxon>
        <taxon>Acinetobacter calcoaceticus/baumannii complex</taxon>
    </lineage>
</organism>
<dbReference type="SUPFAM" id="SSF56672">
    <property type="entry name" value="DNA/RNA polymerases"/>
    <property type="match status" value="1"/>
</dbReference>
<dbReference type="InterPro" id="IPR051083">
    <property type="entry name" value="GrpII_Intron_Splice-Mob/Def"/>
</dbReference>